<protein>
    <submittedName>
        <fullName evidence="4">ADP-ribosylglycohydrolase</fullName>
    </submittedName>
</protein>
<dbReference type="RefSeq" id="WP_007393311.1">
    <property type="nucleotide sequence ID" value="NZ_KQ960953.1"/>
</dbReference>
<evidence type="ECO:0000313" key="5">
    <source>
        <dbReference type="EMBL" id="PNH21977.1"/>
    </source>
</evidence>
<comment type="similarity">
    <text evidence="1">Belongs to the ADP-ribosylglycohydrolase family.</text>
</comment>
<feature type="binding site" evidence="3">
    <location>
        <position position="58"/>
    </location>
    <ligand>
        <name>Mg(2+)</name>
        <dbReference type="ChEBI" id="CHEBI:18420"/>
        <label>1</label>
    </ligand>
</feature>
<comment type="caution">
    <text evidence="4">The sequence shown here is derived from an EMBL/GenBank/DDBJ whole genome shotgun (WGS) entry which is preliminary data.</text>
</comment>
<reference evidence="5 7" key="3">
    <citation type="submission" date="2017-05" db="EMBL/GenBank/DDBJ databases">
        <authorList>
            <person name="Song R."/>
            <person name="Chenine A.L."/>
            <person name="Ruprecht R.M."/>
        </authorList>
    </citation>
    <scope>NUCLEOTIDE SEQUENCE [LARGE SCALE GENOMIC DNA]</scope>
    <source>
        <strain evidence="5 7">KA00229</strain>
    </source>
</reference>
<keyword evidence="6" id="KW-1185">Reference proteome</keyword>
<accession>A0A2J8BB40</accession>
<name>A0A134CE73_9FIRM</name>
<dbReference type="EMBL" id="LSDT01000048">
    <property type="protein sequence ID" value="KXB90407.1"/>
    <property type="molecule type" value="Genomic_DNA"/>
</dbReference>
<keyword evidence="2 4" id="KW-0378">Hydrolase</keyword>
<dbReference type="InterPro" id="IPR005502">
    <property type="entry name" value="Ribosyl_crysJ1"/>
</dbReference>
<dbReference type="SUPFAM" id="SSF101478">
    <property type="entry name" value="ADP-ribosylglycohydrolase"/>
    <property type="match status" value="1"/>
</dbReference>
<feature type="binding site" evidence="3">
    <location>
        <position position="298"/>
    </location>
    <ligand>
        <name>Mg(2+)</name>
        <dbReference type="ChEBI" id="CHEBI:18420"/>
        <label>1</label>
    </ligand>
</feature>
<evidence type="ECO:0000313" key="7">
    <source>
        <dbReference type="Proteomes" id="UP000242958"/>
    </source>
</evidence>
<reference evidence="6" key="1">
    <citation type="submission" date="2016-01" db="EMBL/GenBank/DDBJ databases">
        <authorList>
            <person name="Mitreva M."/>
            <person name="Pepin K.H."/>
            <person name="Mihindukulasuriya K.A."/>
            <person name="Fulton R."/>
            <person name="Fronick C."/>
            <person name="O'Laughlin M."/>
            <person name="Miner T."/>
            <person name="Herter B."/>
            <person name="Rosa B.A."/>
            <person name="Cordes M."/>
            <person name="Tomlinson C."/>
            <person name="Wollam A."/>
            <person name="Palsikar V.B."/>
            <person name="Mardis E.R."/>
            <person name="Wilson R.K."/>
        </authorList>
    </citation>
    <scope>NUCLEOTIDE SEQUENCE [LARGE SCALE GENOMIC DNA]</scope>
    <source>
        <strain evidence="6">KA00182</strain>
    </source>
</reference>
<dbReference type="Gene3D" id="1.10.4080.10">
    <property type="entry name" value="ADP-ribosylation/Crystallin J1"/>
    <property type="match status" value="1"/>
</dbReference>
<dbReference type="GO" id="GO:0016787">
    <property type="term" value="F:hydrolase activity"/>
    <property type="evidence" value="ECO:0007669"/>
    <property type="project" value="UniProtKB-KW"/>
</dbReference>
<dbReference type="Proteomes" id="UP000070160">
    <property type="component" value="Unassembled WGS sequence"/>
</dbReference>
<feature type="binding site" evidence="3">
    <location>
        <position position="57"/>
    </location>
    <ligand>
        <name>Mg(2+)</name>
        <dbReference type="ChEBI" id="CHEBI:18420"/>
        <label>1</label>
    </ligand>
</feature>
<keyword evidence="3" id="KW-0479">Metal-binding</keyword>
<dbReference type="Proteomes" id="UP000242958">
    <property type="component" value="Unassembled WGS sequence"/>
</dbReference>
<proteinExistence type="inferred from homology"/>
<sequence>MEKAERFRGCFFGGAVGDALGYLLEKLDLNTIHQRYGTHGLRTVLALPEHGNKSIISDDTHLSLFTADGILWAAHEDISFEQGLYQSYMRWYYTQTERIISPEQADWMKRQQHENRWNYDIMGEEKVFARRYPRKNCLVTLAAGAFTPGKAAKNTCKGSSVLRSAPIGLYFSDDIEKAFAVGCCSGWITHGSPTAYLAAGFLSALIASLAQGGELRIALAEGFRLLQQKPEGVSLLKQLLHAVDEAVSDHNPIHSIQTLGLGWSADEALSIALYCLLKNNSLREAVIMACNQDGDSDTCGAVCGSIAGTLYGEKAVPAHWKKNLECHDILDTLAQALCEAQQEKTA</sequence>
<dbReference type="PATRIC" id="fig|1588748.3.peg.1330"/>
<dbReference type="PANTHER" id="PTHR16222">
    <property type="entry name" value="ADP-RIBOSYLGLYCOHYDROLASE"/>
    <property type="match status" value="1"/>
</dbReference>
<dbReference type="InterPro" id="IPR036705">
    <property type="entry name" value="Ribosyl_crysJ1_sf"/>
</dbReference>
<evidence type="ECO:0000256" key="2">
    <source>
        <dbReference type="ARBA" id="ARBA00022801"/>
    </source>
</evidence>
<evidence type="ECO:0000313" key="6">
    <source>
        <dbReference type="Proteomes" id="UP000070160"/>
    </source>
</evidence>
<dbReference type="PANTHER" id="PTHR16222:SF24">
    <property type="entry name" value="ADP-RIBOSYLHYDROLASE ARH3"/>
    <property type="match status" value="1"/>
</dbReference>
<comment type="cofactor">
    <cofactor evidence="3">
        <name>Mg(2+)</name>
        <dbReference type="ChEBI" id="CHEBI:18420"/>
    </cofactor>
    <text evidence="3">Binds 2 magnesium ions per subunit.</text>
</comment>
<accession>A0A134CE73</accession>
<feature type="binding site" evidence="3">
    <location>
        <position position="295"/>
    </location>
    <ligand>
        <name>Mg(2+)</name>
        <dbReference type="ChEBI" id="CHEBI:18420"/>
        <label>1</label>
    </ligand>
</feature>
<reference evidence="4" key="2">
    <citation type="submission" date="2016-01" db="EMBL/GenBank/DDBJ databases">
        <authorList>
            <person name="Oliw E.H."/>
        </authorList>
    </citation>
    <scope>NUCLEOTIDE SEQUENCE [LARGE SCALE GENOMIC DNA]</scope>
    <source>
        <strain evidence="4">KA00182</strain>
    </source>
</reference>
<dbReference type="AlphaFoldDB" id="A0A134CE73"/>
<feature type="binding site" evidence="3">
    <location>
        <position position="59"/>
    </location>
    <ligand>
        <name>Mg(2+)</name>
        <dbReference type="ChEBI" id="CHEBI:18420"/>
        <label>1</label>
    </ligand>
</feature>
<evidence type="ECO:0000256" key="1">
    <source>
        <dbReference type="ARBA" id="ARBA00010702"/>
    </source>
</evidence>
<dbReference type="GO" id="GO:0046872">
    <property type="term" value="F:metal ion binding"/>
    <property type="evidence" value="ECO:0007669"/>
    <property type="project" value="UniProtKB-KW"/>
</dbReference>
<organism evidence="4 6">
    <name type="scientific">Megasphaera hutchinsoni</name>
    <dbReference type="NCBI Taxonomy" id="1588748"/>
    <lineage>
        <taxon>Bacteria</taxon>
        <taxon>Bacillati</taxon>
        <taxon>Bacillota</taxon>
        <taxon>Negativicutes</taxon>
        <taxon>Veillonellales</taxon>
        <taxon>Veillonellaceae</taxon>
        <taxon>Megasphaera</taxon>
    </lineage>
</organism>
<gene>
    <name evidence="5" type="ORF">CAL30_03190</name>
    <name evidence="4" type="ORF">HMPREF3182_01374</name>
</gene>
<feature type="binding site" evidence="3">
    <location>
        <position position="297"/>
    </location>
    <ligand>
        <name>Mg(2+)</name>
        <dbReference type="ChEBI" id="CHEBI:18420"/>
        <label>1</label>
    </ligand>
</feature>
<dbReference type="EMBL" id="NFMF01000004">
    <property type="protein sequence ID" value="PNH21977.1"/>
    <property type="molecule type" value="Genomic_DNA"/>
</dbReference>
<dbReference type="Pfam" id="PF03747">
    <property type="entry name" value="ADP_ribosyl_GH"/>
    <property type="match status" value="1"/>
</dbReference>
<evidence type="ECO:0000256" key="3">
    <source>
        <dbReference type="PIRSR" id="PIRSR605502-1"/>
    </source>
</evidence>
<keyword evidence="3" id="KW-0460">Magnesium</keyword>
<dbReference type="STRING" id="1588748.HMPREF3182_01374"/>
<dbReference type="InterPro" id="IPR050792">
    <property type="entry name" value="ADP-ribosylglycohydrolase"/>
</dbReference>
<evidence type="ECO:0000313" key="4">
    <source>
        <dbReference type="EMBL" id="KXB90407.1"/>
    </source>
</evidence>